<dbReference type="EMBL" id="PJQY01001220">
    <property type="protein sequence ID" value="PQQ04599.1"/>
    <property type="molecule type" value="Genomic_DNA"/>
</dbReference>
<protein>
    <submittedName>
        <fullName evidence="1">Uncharacterized protein</fullName>
    </submittedName>
</protein>
<proteinExistence type="predicted"/>
<dbReference type="AlphaFoldDB" id="A0A314YHK1"/>
<dbReference type="Proteomes" id="UP000250321">
    <property type="component" value="Unassembled WGS sequence"/>
</dbReference>
<reference evidence="1 2" key="1">
    <citation type="submission" date="2018-02" db="EMBL/GenBank/DDBJ databases">
        <title>Draft genome of wild Prunus yedoensis var. nudiflora.</title>
        <authorList>
            <person name="Baek S."/>
            <person name="Kim J.-H."/>
            <person name="Choi K."/>
            <person name="Kim G.-B."/>
            <person name="Cho A."/>
            <person name="Jang H."/>
            <person name="Shin C.-H."/>
            <person name="Yu H.-J."/>
            <person name="Mun J.-H."/>
        </authorList>
    </citation>
    <scope>NUCLEOTIDE SEQUENCE [LARGE SCALE GENOMIC DNA]</scope>
    <source>
        <strain evidence="2">cv. Jeju island</strain>
        <tissue evidence="1">Leaf</tissue>
    </source>
</reference>
<organism evidence="1 2">
    <name type="scientific">Prunus yedoensis var. nudiflora</name>
    <dbReference type="NCBI Taxonomy" id="2094558"/>
    <lineage>
        <taxon>Eukaryota</taxon>
        <taxon>Viridiplantae</taxon>
        <taxon>Streptophyta</taxon>
        <taxon>Embryophyta</taxon>
        <taxon>Tracheophyta</taxon>
        <taxon>Spermatophyta</taxon>
        <taxon>Magnoliopsida</taxon>
        <taxon>eudicotyledons</taxon>
        <taxon>Gunneridae</taxon>
        <taxon>Pentapetalae</taxon>
        <taxon>rosids</taxon>
        <taxon>fabids</taxon>
        <taxon>Rosales</taxon>
        <taxon>Rosaceae</taxon>
        <taxon>Amygdaloideae</taxon>
        <taxon>Amygdaleae</taxon>
        <taxon>Prunus</taxon>
    </lineage>
</organism>
<keyword evidence="2" id="KW-1185">Reference proteome</keyword>
<comment type="caution">
    <text evidence="1">The sequence shown here is derived from an EMBL/GenBank/DDBJ whole genome shotgun (WGS) entry which is preliminary data.</text>
</comment>
<gene>
    <name evidence="1" type="ORF">Pyn_40317</name>
</gene>
<evidence type="ECO:0000313" key="1">
    <source>
        <dbReference type="EMBL" id="PQQ04599.1"/>
    </source>
</evidence>
<name>A0A314YHK1_PRUYE</name>
<accession>A0A314YHK1</accession>
<evidence type="ECO:0000313" key="2">
    <source>
        <dbReference type="Proteomes" id="UP000250321"/>
    </source>
</evidence>
<sequence length="74" mass="8618">MTTSPTMRQRRMWSLPCCDLGQNHRGRMWHFKVQGWKELRGLQLRSHVPARGRAPLLDDVCTLKCAHAHLHEAC</sequence>